<dbReference type="RefSeq" id="XP_022094596.1">
    <property type="nucleotide sequence ID" value="XM_022238904.1"/>
</dbReference>
<evidence type="ECO:0000313" key="9">
    <source>
        <dbReference type="RefSeq" id="XP_022094598.1"/>
    </source>
</evidence>
<dbReference type="Gene3D" id="3.50.7.10">
    <property type="entry name" value="GroEL"/>
    <property type="match status" value="1"/>
</dbReference>
<dbReference type="OMA" id="LFVCQKV"/>
<evidence type="ECO:0000313" key="10">
    <source>
        <dbReference type="RefSeq" id="XP_022094599.1"/>
    </source>
</evidence>
<dbReference type="GO" id="GO:0060271">
    <property type="term" value="P:cilium assembly"/>
    <property type="evidence" value="ECO:0007669"/>
    <property type="project" value="InterPro"/>
</dbReference>
<dbReference type="GeneID" id="110981378"/>
<dbReference type="Proteomes" id="UP000694845">
    <property type="component" value="Unplaced"/>
</dbReference>
<sequence length="606" mass="65927">MSAMSPGAPHTQRQETSKIVQRLSNTDVTEALETFRFLILSCYGPAGHLKTIQNSCGGPVTVTSSSSVLVRQLCPSRPILRLMSAAVEGHLASCSDGGLFCALLMTNLVQTCSSLHLHPILCIGVNELMLKACTDYLNSDDSCRVSVDVGDLPTMLSLVRSVICTKPTCGLFPRETDLICNLSLQAFLQGLWPSGPTLSIPTVRYILIEGKTPMNSCIMEGVLLESPQIPLYARRPFTPPELVDGSIRVAVFNTSLAGGGEGFPDIHLEARQGVTVDAATRDCLLALGSCLVQQRVGLLACQKVIHPCLKHFLRSHGVLTIDRLSLVHIDTVQMVTGAQLLGAVQPTIPEDALGRVEEVSHCVMYGKSYIRLLNRSRPVCSFVLCNRTESALEELKTACRAAHHVLSLTLSRPLALPGAGCFEACLAAHLKQQIKTLESDVLDKVGCSPLQFQEAAGNFIYCVELVARALEHGQDSQVTDDVHHHRWPLPLNQSPTDWLGQCACGMKSFQADSDWQLLGSRRPTEAGSQQSGRLKQSKTRSQQTCKLERREKGQSCKKQSPDLPISGARKHFVLDSFAVKLNALHVAVETANVVLRISQTIEDSNL</sequence>
<dbReference type="InterPro" id="IPR028790">
    <property type="entry name" value="MKKS"/>
</dbReference>
<dbReference type="KEGG" id="aplc:110981378"/>
<dbReference type="InterPro" id="IPR027413">
    <property type="entry name" value="GROEL-like_equatorial_sf"/>
</dbReference>
<dbReference type="RefSeq" id="XP_022094592.1">
    <property type="nucleotide sequence ID" value="XM_022238900.1"/>
</dbReference>
<reference evidence="3 4" key="1">
    <citation type="submission" date="2025-04" db="UniProtKB">
        <authorList>
            <consortium name="RefSeq"/>
        </authorList>
    </citation>
    <scope>IDENTIFICATION</scope>
</reference>
<feature type="region of interest" description="Disordered" evidence="1">
    <location>
        <begin position="521"/>
        <end position="562"/>
    </location>
</feature>
<dbReference type="RefSeq" id="XP_022094594.1">
    <property type="nucleotide sequence ID" value="XM_022238902.1"/>
</dbReference>
<name>A0A8B7YPJ6_ACAPL</name>
<dbReference type="InterPro" id="IPR027410">
    <property type="entry name" value="TCP-1-like_intermed_sf"/>
</dbReference>
<dbReference type="GO" id="GO:1902636">
    <property type="term" value="C:kinociliary basal body"/>
    <property type="evidence" value="ECO:0007669"/>
    <property type="project" value="TreeGrafter"/>
</dbReference>
<dbReference type="GO" id="GO:0005524">
    <property type="term" value="F:ATP binding"/>
    <property type="evidence" value="ECO:0007669"/>
    <property type="project" value="InterPro"/>
</dbReference>
<dbReference type="GO" id="GO:0051131">
    <property type="term" value="P:chaperone-mediated protein complex assembly"/>
    <property type="evidence" value="ECO:0007669"/>
    <property type="project" value="TreeGrafter"/>
</dbReference>
<dbReference type="PANTHER" id="PTHR46787">
    <property type="entry name" value="SYNDROMES PUTATIVE CHAPERONIN-RELATED"/>
    <property type="match status" value="1"/>
</dbReference>
<dbReference type="SUPFAM" id="SSF48592">
    <property type="entry name" value="GroEL equatorial domain-like"/>
    <property type="match status" value="1"/>
</dbReference>
<dbReference type="PANTHER" id="PTHR46787:SF1">
    <property type="entry name" value="MOLECULAR CHAPERONE MKKS"/>
    <property type="match status" value="1"/>
</dbReference>
<evidence type="ECO:0000313" key="2">
    <source>
        <dbReference type="Proteomes" id="UP000694845"/>
    </source>
</evidence>
<dbReference type="GO" id="GO:0006457">
    <property type="term" value="P:protein folding"/>
    <property type="evidence" value="ECO:0007669"/>
    <property type="project" value="InterPro"/>
</dbReference>
<dbReference type="RefSeq" id="XP_022094593.1">
    <property type="nucleotide sequence ID" value="XM_022238901.1"/>
</dbReference>
<evidence type="ECO:0000313" key="6">
    <source>
        <dbReference type="RefSeq" id="XP_022094595.1"/>
    </source>
</evidence>
<dbReference type="RefSeq" id="XP_022094599.1">
    <property type="nucleotide sequence ID" value="XM_022238907.1"/>
</dbReference>
<evidence type="ECO:0000313" key="4">
    <source>
        <dbReference type="RefSeq" id="XP_022094593.1"/>
    </source>
</evidence>
<keyword evidence="2" id="KW-1185">Reference proteome</keyword>
<organism evidence="2 3">
    <name type="scientific">Acanthaster planci</name>
    <name type="common">Crown-of-thorns starfish</name>
    <dbReference type="NCBI Taxonomy" id="133434"/>
    <lineage>
        <taxon>Eukaryota</taxon>
        <taxon>Metazoa</taxon>
        <taxon>Echinodermata</taxon>
        <taxon>Eleutherozoa</taxon>
        <taxon>Asterozoa</taxon>
        <taxon>Asteroidea</taxon>
        <taxon>Valvatacea</taxon>
        <taxon>Valvatida</taxon>
        <taxon>Acanthasteridae</taxon>
        <taxon>Acanthaster</taxon>
    </lineage>
</organism>
<evidence type="ECO:0000313" key="8">
    <source>
        <dbReference type="RefSeq" id="XP_022094597.1"/>
    </source>
</evidence>
<evidence type="ECO:0000313" key="7">
    <source>
        <dbReference type="RefSeq" id="XP_022094596.1"/>
    </source>
</evidence>
<dbReference type="InterPro" id="IPR002423">
    <property type="entry name" value="Cpn60/GroEL/TCP-1"/>
</dbReference>
<dbReference type="GO" id="GO:0005737">
    <property type="term" value="C:cytoplasm"/>
    <property type="evidence" value="ECO:0007669"/>
    <property type="project" value="TreeGrafter"/>
</dbReference>
<dbReference type="Gene3D" id="1.10.560.10">
    <property type="entry name" value="GroEL-like equatorial domain"/>
    <property type="match status" value="1"/>
</dbReference>
<protein>
    <submittedName>
        <fullName evidence="3 4">McKusick-Kaufman/Bardet-Biedl syndromes putative chaperonin-like</fullName>
    </submittedName>
</protein>
<dbReference type="GO" id="GO:0051082">
    <property type="term" value="F:unfolded protein binding"/>
    <property type="evidence" value="ECO:0007669"/>
    <property type="project" value="InterPro"/>
</dbReference>
<dbReference type="Pfam" id="PF00118">
    <property type="entry name" value="Cpn60_TCP1"/>
    <property type="match status" value="1"/>
</dbReference>
<gene>
    <name evidence="3 4 5 6 7 8 9 10" type="primary">LOC110981378</name>
</gene>
<dbReference type="SUPFAM" id="SSF52029">
    <property type="entry name" value="GroEL apical domain-like"/>
    <property type="match status" value="1"/>
</dbReference>
<dbReference type="RefSeq" id="XP_022094597.1">
    <property type="nucleotide sequence ID" value="XM_022238905.1"/>
</dbReference>
<dbReference type="GO" id="GO:0032502">
    <property type="term" value="P:developmental process"/>
    <property type="evidence" value="ECO:0007669"/>
    <property type="project" value="TreeGrafter"/>
</dbReference>
<dbReference type="RefSeq" id="XP_022094595.1">
    <property type="nucleotide sequence ID" value="XM_022238903.1"/>
</dbReference>
<feature type="compositionally biased region" description="Polar residues" evidence="1">
    <location>
        <begin position="526"/>
        <end position="545"/>
    </location>
</feature>
<dbReference type="RefSeq" id="XP_022094598.1">
    <property type="nucleotide sequence ID" value="XM_022238906.1"/>
</dbReference>
<dbReference type="GO" id="GO:0005634">
    <property type="term" value="C:nucleus"/>
    <property type="evidence" value="ECO:0007669"/>
    <property type="project" value="TreeGrafter"/>
</dbReference>
<evidence type="ECO:0000313" key="3">
    <source>
        <dbReference type="RefSeq" id="XP_022094592.1"/>
    </source>
</evidence>
<accession>A0A8B7YPJ6</accession>
<proteinExistence type="predicted"/>
<dbReference type="Gene3D" id="3.30.260.10">
    <property type="entry name" value="TCP-1-like chaperonin intermediate domain"/>
    <property type="match status" value="1"/>
</dbReference>
<dbReference type="AlphaFoldDB" id="A0A8B7YPJ6"/>
<evidence type="ECO:0000313" key="5">
    <source>
        <dbReference type="RefSeq" id="XP_022094594.1"/>
    </source>
</evidence>
<evidence type="ECO:0000256" key="1">
    <source>
        <dbReference type="SAM" id="MobiDB-lite"/>
    </source>
</evidence>
<dbReference type="OrthoDB" id="528704at2759"/>
<dbReference type="InterPro" id="IPR027409">
    <property type="entry name" value="GroEL-like_apical_dom_sf"/>
</dbReference>